<evidence type="ECO:0000256" key="1">
    <source>
        <dbReference type="SAM" id="MobiDB-lite"/>
    </source>
</evidence>
<proteinExistence type="predicted"/>
<dbReference type="Proteomes" id="UP000194127">
    <property type="component" value="Unassembled WGS sequence"/>
</dbReference>
<protein>
    <submittedName>
        <fullName evidence="2">Uncharacterized protein</fullName>
    </submittedName>
</protein>
<name>A0A1X6NA96_9APHY</name>
<evidence type="ECO:0000313" key="3">
    <source>
        <dbReference type="Proteomes" id="UP000194127"/>
    </source>
</evidence>
<reference evidence="2 3" key="1">
    <citation type="submission" date="2017-04" db="EMBL/GenBank/DDBJ databases">
        <title>Genome Sequence of the Model Brown-Rot Fungus Postia placenta SB12.</title>
        <authorList>
            <consortium name="DOE Joint Genome Institute"/>
            <person name="Gaskell J."/>
            <person name="Kersten P."/>
            <person name="Larrondo L.F."/>
            <person name="Canessa P."/>
            <person name="Martinez D."/>
            <person name="Hibbett D."/>
            <person name="Schmoll M."/>
            <person name="Kubicek C.P."/>
            <person name="Martinez A.T."/>
            <person name="Yadav J."/>
            <person name="Master E."/>
            <person name="Magnuson J.K."/>
            <person name="James T."/>
            <person name="Yaver D."/>
            <person name="Berka R."/>
            <person name="Labutti K."/>
            <person name="Lipzen A."/>
            <person name="Aerts A."/>
            <person name="Barry K."/>
            <person name="Henrissat B."/>
            <person name="Blanchette R."/>
            <person name="Grigoriev I."/>
            <person name="Cullen D."/>
        </authorList>
    </citation>
    <scope>NUCLEOTIDE SEQUENCE [LARGE SCALE GENOMIC DNA]</scope>
    <source>
        <strain evidence="2 3">MAD-698-R-SB12</strain>
    </source>
</reference>
<keyword evidence="3" id="KW-1185">Reference proteome</keyword>
<organism evidence="2 3">
    <name type="scientific">Postia placenta MAD-698-R-SB12</name>
    <dbReference type="NCBI Taxonomy" id="670580"/>
    <lineage>
        <taxon>Eukaryota</taxon>
        <taxon>Fungi</taxon>
        <taxon>Dikarya</taxon>
        <taxon>Basidiomycota</taxon>
        <taxon>Agaricomycotina</taxon>
        <taxon>Agaricomycetes</taxon>
        <taxon>Polyporales</taxon>
        <taxon>Adustoporiaceae</taxon>
        <taxon>Rhodonia</taxon>
    </lineage>
</organism>
<dbReference type="AlphaFoldDB" id="A0A1X6NA96"/>
<gene>
    <name evidence="2" type="ORF">POSPLADRAFT_1039088</name>
</gene>
<feature type="region of interest" description="Disordered" evidence="1">
    <location>
        <begin position="26"/>
        <end position="49"/>
    </location>
</feature>
<evidence type="ECO:0000313" key="2">
    <source>
        <dbReference type="EMBL" id="OSX65432.1"/>
    </source>
</evidence>
<dbReference type="GeneID" id="36322436"/>
<dbReference type="RefSeq" id="XP_024342226.1">
    <property type="nucleotide sequence ID" value="XM_024477486.1"/>
</dbReference>
<sequence>MASRTTEVLKRWILHSKTNLAKNIKNKGAADRKQGAVLRSGPAEGDAKGLVSTRQIGQLPTNCCTRLAGG</sequence>
<accession>A0A1X6NA96</accession>
<dbReference type="EMBL" id="KZ110593">
    <property type="protein sequence ID" value="OSX65432.1"/>
    <property type="molecule type" value="Genomic_DNA"/>
</dbReference>